<dbReference type="Proteomes" id="UP001642360">
    <property type="component" value="Unassembled WGS sequence"/>
</dbReference>
<feature type="compositionally biased region" description="Basic and acidic residues" evidence="1">
    <location>
        <begin position="97"/>
        <end position="108"/>
    </location>
</feature>
<accession>A0ABC8S4L2</accession>
<organism evidence="2 3">
    <name type="scientific">Ilex paraguariensis</name>
    <name type="common">yerba mate</name>
    <dbReference type="NCBI Taxonomy" id="185542"/>
    <lineage>
        <taxon>Eukaryota</taxon>
        <taxon>Viridiplantae</taxon>
        <taxon>Streptophyta</taxon>
        <taxon>Embryophyta</taxon>
        <taxon>Tracheophyta</taxon>
        <taxon>Spermatophyta</taxon>
        <taxon>Magnoliopsida</taxon>
        <taxon>eudicotyledons</taxon>
        <taxon>Gunneridae</taxon>
        <taxon>Pentapetalae</taxon>
        <taxon>asterids</taxon>
        <taxon>campanulids</taxon>
        <taxon>Aquifoliales</taxon>
        <taxon>Aquifoliaceae</taxon>
        <taxon>Ilex</taxon>
    </lineage>
</organism>
<feature type="region of interest" description="Disordered" evidence="1">
    <location>
        <begin position="15"/>
        <end position="37"/>
    </location>
</feature>
<gene>
    <name evidence="2" type="ORF">ILEXP_LOCUS20040</name>
</gene>
<evidence type="ECO:0000256" key="1">
    <source>
        <dbReference type="SAM" id="MobiDB-lite"/>
    </source>
</evidence>
<proteinExistence type="predicted"/>
<dbReference type="EMBL" id="CAUOFW020002169">
    <property type="protein sequence ID" value="CAK9151883.1"/>
    <property type="molecule type" value="Genomic_DNA"/>
</dbReference>
<evidence type="ECO:0000313" key="2">
    <source>
        <dbReference type="EMBL" id="CAK9151883.1"/>
    </source>
</evidence>
<reference evidence="2 3" key="1">
    <citation type="submission" date="2024-02" db="EMBL/GenBank/DDBJ databases">
        <authorList>
            <person name="Vignale AGUSTIN F."/>
            <person name="Sosa J E."/>
            <person name="Modenutti C."/>
        </authorList>
    </citation>
    <scope>NUCLEOTIDE SEQUENCE [LARGE SCALE GENOMIC DNA]</scope>
</reference>
<feature type="region of interest" description="Disordered" evidence="1">
    <location>
        <begin position="77"/>
        <end position="112"/>
    </location>
</feature>
<name>A0ABC8S4L2_9AQUA</name>
<comment type="caution">
    <text evidence="2">The sequence shown here is derived from an EMBL/GenBank/DDBJ whole genome shotgun (WGS) entry which is preliminary data.</text>
</comment>
<feature type="compositionally biased region" description="Gly residues" evidence="1">
    <location>
        <begin position="77"/>
        <end position="93"/>
    </location>
</feature>
<dbReference type="AlphaFoldDB" id="A0ABC8S4L2"/>
<keyword evidence="3" id="KW-1185">Reference proteome</keyword>
<sequence length="136" mass="14123">MLNKSSPLCYLEAESSLSLPPPLDNSHTTHRDMIKSNSPASISFGSVSEIKLQTQTEGINGWEGVCAEGEGWGGGVPGYSGGSGSGSGCGFDGGNTDIERERSEEEMKKKVKKKTEGMDVAACCLTMGVGVSDASI</sequence>
<evidence type="ECO:0000313" key="3">
    <source>
        <dbReference type="Proteomes" id="UP001642360"/>
    </source>
</evidence>
<protein>
    <submittedName>
        <fullName evidence="2">Uncharacterized protein</fullName>
    </submittedName>
</protein>